<reference evidence="3 4" key="1">
    <citation type="submission" date="2018-05" db="EMBL/GenBank/DDBJ databases">
        <title>Genomic Encyclopedia of Type Strains, Phase IV (KMG-IV): sequencing the most valuable type-strain genomes for metagenomic binning, comparative biology and taxonomic classification.</title>
        <authorList>
            <person name="Goeker M."/>
        </authorList>
    </citation>
    <scope>NUCLEOTIDE SEQUENCE [LARGE SCALE GENOMIC DNA]</scope>
    <source>
        <strain evidence="3 4">DSM 2626</strain>
    </source>
</reference>
<proteinExistence type="inferred from homology"/>
<dbReference type="GeneID" id="61051510"/>
<dbReference type="Gene3D" id="6.10.10.120">
    <property type="entry name" value="Antitoxin ParD1-like"/>
    <property type="match status" value="1"/>
</dbReference>
<dbReference type="PANTHER" id="PTHR36582">
    <property type="entry name" value="ANTITOXIN PARD"/>
    <property type="match status" value="1"/>
</dbReference>
<dbReference type="Proteomes" id="UP000245631">
    <property type="component" value="Unassembled WGS sequence"/>
</dbReference>
<dbReference type="PANTHER" id="PTHR36582:SF2">
    <property type="entry name" value="ANTITOXIN PARD"/>
    <property type="match status" value="1"/>
</dbReference>
<dbReference type="GO" id="GO:0006355">
    <property type="term" value="P:regulation of DNA-templated transcription"/>
    <property type="evidence" value="ECO:0007669"/>
    <property type="project" value="InterPro"/>
</dbReference>
<name>A0A8E2WEL5_RHILI</name>
<comment type="similarity">
    <text evidence="1">Belongs to the ParD antitoxin family.</text>
</comment>
<evidence type="ECO:0000313" key="3">
    <source>
        <dbReference type="EMBL" id="PWJ92697.1"/>
    </source>
</evidence>
<protein>
    <submittedName>
        <fullName evidence="3">Putative addiction module CopG family antidote</fullName>
    </submittedName>
</protein>
<dbReference type="SUPFAM" id="SSF47598">
    <property type="entry name" value="Ribbon-helix-helix"/>
    <property type="match status" value="1"/>
</dbReference>
<dbReference type="InterPro" id="IPR022789">
    <property type="entry name" value="ParD"/>
</dbReference>
<evidence type="ECO:0000256" key="2">
    <source>
        <dbReference type="ARBA" id="ARBA00022649"/>
    </source>
</evidence>
<dbReference type="AlphaFoldDB" id="A0A8E2WEL5"/>
<dbReference type="InterPro" id="IPR038296">
    <property type="entry name" value="ParD_sf"/>
</dbReference>
<organism evidence="3 4">
    <name type="scientific">Rhizobium loti</name>
    <name type="common">Mesorhizobium loti</name>
    <dbReference type="NCBI Taxonomy" id="381"/>
    <lineage>
        <taxon>Bacteria</taxon>
        <taxon>Pseudomonadati</taxon>
        <taxon>Pseudomonadota</taxon>
        <taxon>Alphaproteobacteria</taxon>
        <taxon>Hyphomicrobiales</taxon>
        <taxon>Phyllobacteriaceae</taxon>
        <taxon>Mesorhizobium</taxon>
    </lineage>
</organism>
<dbReference type="EMBL" id="QGGH01000002">
    <property type="protein sequence ID" value="PWJ92697.1"/>
    <property type="molecule type" value="Genomic_DNA"/>
</dbReference>
<dbReference type="RefSeq" id="WP_109662285.1">
    <property type="nucleotide sequence ID" value="NZ_QGGH01000002.1"/>
</dbReference>
<gene>
    <name evidence="3" type="ORF">C8D77_102471</name>
</gene>
<evidence type="ECO:0000313" key="4">
    <source>
        <dbReference type="Proteomes" id="UP000245631"/>
    </source>
</evidence>
<evidence type="ECO:0000256" key="1">
    <source>
        <dbReference type="ARBA" id="ARBA00008580"/>
    </source>
</evidence>
<sequence length="96" mass="10638">MRTTQQMSITLPPEMAQMVKTKVASGEYATESEVIRDGLRALAARDKALERWLVEEVVPTLKDFDAHPENLADPEDVRGRLKARVSALTAKSSRSA</sequence>
<accession>A0A8E2WEL5</accession>
<dbReference type="NCBIfam" id="TIGR02606">
    <property type="entry name" value="antidote_CC2985"/>
    <property type="match status" value="1"/>
</dbReference>
<keyword evidence="2" id="KW-1277">Toxin-antitoxin system</keyword>
<comment type="caution">
    <text evidence="3">The sequence shown here is derived from an EMBL/GenBank/DDBJ whole genome shotgun (WGS) entry which is preliminary data.</text>
</comment>
<dbReference type="Pfam" id="PF03693">
    <property type="entry name" value="ParD_antitoxin"/>
    <property type="match status" value="1"/>
</dbReference>
<dbReference type="CDD" id="cd22231">
    <property type="entry name" value="RHH_NikR_HicB-like"/>
    <property type="match status" value="1"/>
</dbReference>
<dbReference type="InterPro" id="IPR010985">
    <property type="entry name" value="Ribbon_hlx_hlx"/>
</dbReference>